<feature type="non-terminal residue" evidence="1">
    <location>
        <position position="91"/>
    </location>
</feature>
<evidence type="ECO:0000313" key="2">
    <source>
        <dbReference type="Proteomes" id="UP001150581"/>
    </source>
</evidence>
<organism evidence="1 2">
    <name type="scientific">Kickxella alabastrina</name>
    <dbReference type="NCBI Taxonomy" id="61397"/>
    <lineage>
        <taxon>Eukaryota</taxon>
        <taxon>Fungi</taxon>
        <taxon>Fungi incertae sedis</taxon>
        <taxon>Zoopagomycota</taxon>
        <taxon>Kickxellomycotina</taxon>
        <taxon>Kickxellomycetes</taxon>
        <taxon>Kickxellales</taxon>
        <taxon>Kickxellaceae</taxon>
        <taxon>Kickxella</taxon>
    </lineage>
</organism>
<proteinExistence type="predicted"/>
<dbReference type="EC" id="3.4.24.56" evidence="1"/>
<protein>
    <submittedName>
        <fullName evidence="1">Metalloprotease</fullName>
        <ecNumber evidence="1">3.4.24.56</ecNumber>
    </submittedName>
</protein>
<dbReference type="EMBL" id="JANBPG010002559">
    <property type="protein sequence ID" value="KAJ1885358.1"/>
    <property type="molecule type" value="Genomic_DNA"/>
</dbReference>
<keyword evidence="1" id="KW-0482">Metalloprotease</keyword>
<reference evidence="1" key="1">
    <citation type="submission" date="2022-07" db="EMBL/GenBank/DDBJ databases">
        <title>Phylogenomic reconstructions and comparative analyses of Kickxellomycotina fungi.</title>
        <authorList>
            <person name="Reynolds N.K."/>
            <person name="Stajich J.E."/>
            <person name="Barry K."/>
            <person name="Grigoriev I.V."/>
            <person name="Crous P."/>
            <person name="Smith M.E."/>
        </authorList>
    </citation>
    <scope>NUCLEOTIDE SEQUENCE</scope>
    <source>
        <strain evidence="1">Benny 63K</strain>
    </source>
</reference>
<dbReference type="Proteomes" id="UP001150581">
    <property type="component" value="Unassembled WGS sequence"/>
</dbReference>
<evidence type="ECO:0000313" key="1">
    <source>
        <dbReference type="EMBL" id="KAJ1885358.1"/>
    </source>
</evidence>
<keyword evidence="1" id="KW-0645">Protease</keyword>
<comment type="caution">
    <text evidence="1">The sequence shown here is derived from an EMBL/GenBank/DDBJ whole genome shotgun (WGS) entry which is preliminary data.</text>
</comment>
<sequence>MKLNWETGFQPRTTHSLQLPYEEYVYALDMAKDIGDCSSRLIRLPNNMIALCIQDMGAKQAAASLSVNIGSLADPPELQGLAHLLEHMLFM</sequence>
<name>A0ACC1I1H4_9FUNG</name>
<keyword evidence="2" id="KW-1185">Reference proteome</keyword>
<accession>A0ACC1I1H4</accession>
<gene>
    <name evidence="1" type="primary">STE23_7</name>
    <name evidence="1" type="ORF">LPJ66_010156</name>
</gene>
<keyword evidence="1" id="KW-0378">Hydrolase</keyword>